<dbReference type="Proteomes" id="UP000626109">
    <property type="component" value="Unassembled WGS sequence"/>
</dbReference>
<organism evidence="1 2">
    <name type="scientific">Polarella glacialis</name>
    <name type="common">Dinoflagellate</name>
    <dbReference type="NCBI Taxonomy" id="89957"/>
    <lineage>
        <taxon>Eukaryota</taxon>
        <taxon>Sar</taxon>
        <taxon>Alveolata</taxon>
        <taxon>Dinophyceae</taxon>
        <taxon>Suessiales</taxon>
        <taxon>Suessiaceae</taxon>
        <taxon>Polarella</taxon>
    </lineage>
</organism>
<reference evidence="1" key="1">
    <citation type="submission" date="2021-02" db="EMBL/GenBank/DDBJ databases">
        <authorList>
            <person name="Dougan E. K."/>
            <person name="Rhodes N."/>
            <person name="Thang M."/>
            <person name="Chan C."/>
        </authorList>
    </citation>
    <scope>NUCLEOTIDE SEQUENCE</scope>
</reference>
<sequence length="59" mass="6841">VWSIFSRNDWQGTIESPTGDLIAALKQEPFTSGDLFQINTWQEWHTKNLRPDLLPNEVV</sequence>
<feature type="non-terminal residue" evidence="1">
    <location>
        <position position="59"/>
    </location>
</feature>
<dbReference type="EMBL" id="CAJNNW010034161">
    <property type="protein sequence ID" value="CAE8721826.1"/>
    <property type="molecule type" value="Genomic_DNA"/>
</dbReference>
<comment type="caution">
    <text evidence="1">The sequence shown here is derived from an EMBL/GenBank/DDBJ whole genome shotgun (WGS) entry which is preliminary data.</text>
</comment>
<proteinExistence type="predicted"/>
<accession>A0A813LBF5</accession>
<evidence type="ECO:0000313" key="1">
    <source>
        <dbReference type="EMBL" id="CAE8721826.1"/>
    </source>
</evidence>
<gene>
    <name evidence="1" type="ORF">PGLA2088_LOCUS42157</name>
</gene>
<protein>
    <submittedName>
        <fullName evidence="1">Uncharacterized protein</fullName>
    </submittedName>
</protein>
<dbReference type="AlphaFoldDB" id="A0A813LBF5"/>
<evidence type="ECO:0000313" key="2">
    <source>
        <dbReference type="Proteomes" id="UP000626109"/>
    </source>
</evidence>
<name>A0A813LBF5_POLGL</name>
<feature type="non-terminal residue" evidence="1">
    <location>
        <position position="1"/>
    </location>
</feature>